<dbReference type="SMART" id="SM00382">
    <property type="entry name" value="AAA"/>
    <property type="match status" value="1"/>
</dbReference>
<dbReference type="Pfam" id="PF00005">
    <property type="entry name" value="ABC_tran"/>
    <property type="match status" value="1"/>
</dbReference>
<organism evidence="5 6">
    <name type="scientific">Maritalea mediterranea</name>
    <dbReference type="NCBI Taxonomy" id="2909667"/>
    <lineage>
        <taxon>Bacteria</taxon>
        <taxon>Pseudomonadati</taxon>
        <taxon>Pseudomonadota</taxon>
        <taxon>Alphaproteobacteria</taxon>
        <taxon>Hyphomicrobiales</taxon>
        <taxon>Devosiaceae</taxon>
        <taxon>Maritalea</taxon>
    </lineage>
</organism>
<keyword evidence="2" id="KW-0547">Nucleotide-binding</keyword>
<keyword evidence="1" id="KW-0813">Transport</keyword>
<evidence type="ECO:0000313" key="5">
    <source>
        <dbReference type="EMBL" id="MCF4097453.1"/>
    </source>
</evidence>
<comment type="caution">
    <text evidence="5">The sequence shown here is derived from an EMBL/GenBank/DDBJ whole genome shotgun (WGS) entry which is preliminary data.</text>
</comment>
<name>A0ABS9E3T1_9HYPH</name>
<dbReference type="PANTHER" id="PTHR42781:SF4">
    <property type="entry name" value="SPERMIDINE_PUTRESCINE IMPORT ATP-BINDING PROTEIN POTA"/>
    <property type="match status" value="1"/>
</dbReference>
<dbReference type="InterPro" id="IPR050093">
    <property type="entry name" value="ABC_SmlMolc_Importer"/>
</dbReference>
<dbReference type="InterPro" id="IPR027417">
    <property type="entry name" value="P-loop_NTPase"/>
</dbReference>
<keyword evidence="6" id="KW-1185">Reference proteome</keyword>
<dbReference type="PANTHER" id="PTHR42781">
    <property type="entry name" value="SPERMIDINE/PUTRESCINE IMPORT ATP-BINDING PROTEIN POTA"/>
    <property type="match status" value="1"/>
</dbReference>
<evidence type="ECO:0000256" key="1">
    <source>
        <dbReference type="ARBA" id="ARBA00022448"/>
    </source>
</evidence>
<proteinExistence type="predicted"/>
<dbReference type="InterPro" id="IPR003439">
    <property type="entry name" value="ABC_transporter-like_ATP-bd"/>
</dbReference>
<dbReference type="PROSITE" id="PS50893">
    <property type="entry name" value="ABC_TRANSPORTER_2"/>
    <property type="match status" value="1"/>
</dbReference>
<dbReference type="Proteomes" id="UP001201217">
    <property type="component" value="Unassembled WGS sequence"/>
</dbReference>
<evidence type="ECO:0000313" key="6">
    <source>
        <dbReference type="Proteomes" id="UP001201217"/>
    </source>
</evidence>
<gene>
    <name evidence="5" type="ORF">L1I42_02990</name>
</gene>
<dbReference type="Gene3D" id="3.40.50.300">
    <property type="entry name" value="P-loop containing nucleotide triphosphate hydrolases"/>
    <property type="match status" value="1"/>
</dbReference>
<dbReference type="EMBL" id="JAKGTI010000001">
    <property type="protein sequence ID" value="MCF4097453.1"/>
    <property type="molecule type" value="Genomic_DNA"/>
</dbReference>
<evidence type="ECO:0000256" key="2">
    <source>
        <dbReference type="ARBA" id="ARBA00022741"/>
    </source>
</evidence>
<dbReference type="InterPro" id="IPR003593">
    <property type="entry name" value="AAA+_ATPase"/>
</dbReference>
<protein>
    <submittedName>
        <fullName evidence="5">ATP-binding cassette domain-containing protein</fullName>
    </submittedName>
</protein>
<keyword evidence="3 5" id="KW-0067">ATP-binding</keyword>
<dbReference type="GO" id="GO:0005524">
    <property type="term" value="F:ATP binding"/>
    <property type="evidence" value="ECO:0007669"/>
    <property type="project" value="UniProtKB-KW"/>
</dbReference>
<reference evidence="5 6" key="1">
    <citation type="submission" date="2022-01" db="EMBL/GenBank/DDBJ databases">
        <title>Maritalea mediterranea sp. nov., isolated from marine plastic residues from the Malva-rosa beach (Valencia, Spain).</title>
        <authorList>
            <person name="Vidal-Verdu A."/>
            <person name="Molina-Menor E."/>
            <person name="Pascual J."/>
            <person name="Pereto J."/>
            <person name="Porcar M."/>
        </authorList>
    </citation>
    <scope>NUCLEOTIDE SEQUENCE [LARGE SCALE GENOMIC DNA]</scope>
    <source>
        <strain evidence="5 6">P4.10X</strain>
    </source>
</reference>
<sequence length="214" mass="23626">MADHSLNLKDLTISLGDQVLFHLNAEIKAGEVLTVMGPSGSGKSTLLNAISGFLSPRFTCQGQIMLDGEDITHKDPSARHVGLMFQEPLLFPHMSVEENLLFALPRGGSKQERCEKVREKLRAVRLEELGARDPLTLSGGQQSRIALMRVLLSNPKALLLDEPFSSLDVDLRSRVRQFVFTQARENQLPVLMVTHDQADAEAANGPIINLLNHK</sequence>
<feature type="domain" description="ABC transporter" evidence="4">
    <location>
        <begin position="3"/>
        <end position="211"/>
    </location>
</feature>
<dbReference type="RefSeq" id="WP_236113019.1">
    <property type="nucleotide sequence ID" value="NZ_JAKGTI010000001.1"/>
</dbReference>
<dbReference type="SUPFAM" id="SSF52540">
    <property type="entry name" value="P-loop containing nucleoside triphosphate hydrolases"/>
    <property type="match status" value="1"/>
</dbReference>
<evidence type="ECO:0000256" key="3">
    <source>
        <dbReference type="ARBA" id="ARBA00022840"/>
    </source>
</evidence>
<accession>A0ABS9E3T1</accession>
<evidence type="ECO:0000259" key="4">
    <source>
        <dbReference type="PROSITE" id="PS50893"/>
    </source>
</evidence>